<evidence type="ECO:0000256" key="1">
    <source>
        <dbReference type="ARBA" id="ARBA00004496"/>
    </source>
</evidence>
<comment type="caution">
    <text evidence="13">The sequence shown here is derived from an EMBL/GenBank/DDBJ whole genome shotgun (WGS) entry which is preliminary data.</text>
</comment>
<dbReference type="InterPro" id="IPR021854">
    <property type="entry name" value="WASH1_WAHD"/>
</dbReference>
<dbReference type="Pfam" id="PF11945">
    <property type="entry name" value="WASH_WAHD"/>
    <property type="match status" value="1"/>
</dbReference>
<evidence type="ECO:0000313" key="13">
    <source>
        <dbReference type="EMBL" id="CAB3981111.1"/>
    </source>
</evidence>
<dbReference type="OrthoDB" id="10261385at2759"/>
<dbReference type="EMBL" id="CACRXK020000354">
    <property type="protein sequence ID" value="CAB3981111.1"/>
    <property type="molecule type" value="Genomic_DNA"/>
</dbReference>
<keyword evidence="6 13" id="KW-0436">Ligase</keyword>
<gene>
    <name evidence="13" type="ORF">PACLA_8A021230</name>
</gene>
<evidence type="ECO:0000256" key="9">
    <source>
        <dbReference type="ARBA" id="ARBA00022917"/>
    </source>
</evidence>
<comment type="similarity">
    <text evidence="2">Belongs to the class-I aminoacyl-tRNA synthetase family.</text>
</comment>
<evidence type="ECO:0000256" key="10">
    <source>
        <dbReference type="ARBA" id="ARBA00023146"/>
    </source>
</evidence>
<dbReference type="FunFam" id="3.40.50.620:FF:000033">
    <property type="entry name" value="tryptophan--tRNA ligase, cytoplasmic"/>
    <property type="match status" value="1"/>
</dbReference>
<dbReference type="GO" id="GO:0006436">
    <property type="term" value="P:tryptophanyl-tRNA aminoacylation"/>
    <property type="evidence" value="ECO:0007669"/>
    <property type="project" value="InterPro"/>
</dbReference>
<dbReference type="GO" id="GO:0004830">
    <property type="term" value="F:tryptophan-tRNA ligase activity"/>
    <property type="evidence" value="ECO:0007669"/>
    <property type="project" value="UniProtKB-EC"/>
</dbReference>
<dbReference type="InterPro" id="IPR001412">
    <property type="entry name" value="aa-tRNA-synth_I_CS"/>
</dbReference>
<dbReference type="PANTHER" id="PTHR10055">
    <property type="entry name" value="TRYPTOPHANYL-TRNA SYNTHETASE"/>
    <property type="match status" value="1"/>
</dbReference>
<feature type="compositionally biased region" description="Pro residues" evidence="12">
    <location>
        <begin position="300"/>
        <end position="324"/>
    </location>
</feature>
<keyword evidence="8" id="KW-0067">ATP-binding</keyword>
<comment type="subcellular location">
    <subcellularLocation>
        <location evidence="1">Cytoplasm</location>
    </subcellularLocation>
</comment>
<evidence type="ECO:0000256" key="2">
    <source>
        <dbReference type="ARBA" id="ARBA00005594"/>
    </source>
</evidence>
<dbReference type="Proteomes" id="UP001152795">
    <property type="component" value="Unassembled WGS sequence"/>
</dbReference>
<evidence type="ECO:0000256" key="3">
    <source>
        <dbReference type="ARBA" id="ARBA00013161"/>
    </source>
</evidence>
<keyword evidence="5" id="KW-0963">Cytoplasm</keyword>
<accession>A0A7D9DBL1</accession>
<evidence type="ECO:0000256" key="11">
    <source>
        <dbReference type="ARBA" id="ARBA00030268"/>
    </source>
</evidence>
<reference evidence="13" key="1">
    <citation type="submission" date="2020-04" db="EMBL/GenBank/DDBJ databases">
        <authorList>
            <person name="Alioto T."/>
            <person name="Alioto T."/>
            <person name="Gomez Garrido J."/>
        </authorList>
    </citation>
    <scope>NUCLEOTIDE SEQUENCE</scope>
    <source>
        <strain evidence="13">A484AB</strain>
    </source>
</reference>
<dbReference type="NCBIfam" id="TIGR00233">
    <property type="entry name" value="trpS"/>
    <property type="match status" value="1"/>
</dbReference>
<keyword evidence="14" id="KW-1185">Reference proteome</keyword>
<evidence type="ECO:0000256" key="12">
    <source>
        <dbReference type="SAM" id="MobiDB-lite"/>
    </source>
</evidence>
<keyword evidence="7" id="KW-0547">Nucleotide-binding</keyword>
<dbReference type="GO" id="GO:0005737">
    <property type="term" value="C:cytoplasm"/>
    <property type="evidence" value="ECO:0007669"/>
    <property type="project" value="UniProtKB-SubCell"/>
</dbReference>
<dbReference type="PROSITE" id="PS00178">
    <property type="entry name" value="AA_TRNA_LIGASE_I"/>
    <property type="match status" value="1"/>
</dbReference>
<feature type="region of interest" description="Disordered" evidence="12">
    <location>
        <begin position="284"/>
        <end position="353"/>
    </location>
</feature>
<evidence type="ECO:0000256" key="4">
    <source>
        <dbReference type="ARBA" id="ARBA00013782"/>
    </source>
</evidence>
<evidence type="ECO:0000256" key="6">
    <source>
        <dbReference type="ARBA" id="ARBA00022598"/>
    </source>
</evidence>
<dbReference type="GO" id="GO:0005524">
    <property type="term" value="F:ATP binding"/>
    <property type="evidence" value="ECO:0007669"/>
    <property type="project" value="UniProtKB-KW"/>
</dbReference>
<feature type="region of interest" description="Disordered" evidence="12">
    <location>
        <begin position="367"/>
        <end position="442"/>
    </location>
</feature>
<keyword evidence="10" id="KW-0030">Aminoacyl-tRNA synthetase</keyword>
<dbReference type="InterPro" id="IPR002305">
    <property type="entry name" value="aa-tRNA-synth_Ic"/>
</dbReference>
<dbReference type="EC" id="6.1.1.2" evidence="3"/>
<dbReference type="PRINTS" id="PR01039">
    <property type="entry name" value="TRNASYNTHTRP"/>
</dbReference>
<proteinExistence type="inferred from homology"/>
<dbReference type="InterPro" id="IPR002306">
    <property type="entry name" value="Trp-tRNA-ligase"/>
</dbReference>
<evidence type="ECO:0000256" key="7">
    <source>
        <dbReference type="ARBA" id="ARBA00022741"/>
    </source>
</evidence>
<evidence type="ECO:0000313" key="14">
    <source>
        <dbReference type="Proteomes" id="UP001152795"/>
    </source>
</evidence>
<dbReference type="Gene3D" id="3.40.50.620">
    <property type="entry name" value="HUPs"/>
    <property type="match status" value="1"/>
</dbReference>
<evidence type="ECO:0000256" key="5">
    <source>
        <dbReference type="ARBA" id="ARBA00022490"/>
    </source>
</evidence>
<keyword evidence="9" id="KW-0648">Protein biosynthesis</keyword>
<sequence length="779" mass="85309">MPGVTYDVPLILPGLRKEESILQMVNALEHLQQVSKDVFSKIEKRVGENRDRIAAIDKRANVAMAKIEKIRGSKKAIRVFSSAKYPAPEKLEQYASLHTCDGLQQNPLPCVNQNYHVSTKFLKADHESMKEKLQFYNVQLNTAKRKTDKDDQGLGGLPKDISSISSLLLFNTTENPYKKYVILDPLEGAVTKTRKGLDEEDDDLAAAPVTITNREEMDLLGLTNYFYVPNLGDVPELDVPVHLPDLPGIADDLAWSADLGPSIAPSVPGSNVPELPEVIPEEPAPAFQPHQEDSQSSLYTPPPPPPPDPAGPPPPPPPPPPPQPMEEQSSGPPAPAPAEVAQPTSSGGDEGGRADLMAAIRNAGGAGKAILKNSKERKQKKRAEKEAPSGGGGGDLMGDLFAKLQMRRKGISGSRGDKSGDDTGGGSAMDKISSMIPPPSNANANSSLANDIVLKCGAKSSLTILSSIEEIARDKKPRREFGEMICMFETVVAADNKGIDYDKLIKQFGSQKVEASHIERIAELSGKPVHHFLKRGIFFSQRDLKVILDAIETKKKFYLYTGRGPSSEAMHLGHLIPFIFTKYLQDAFDVPLVIQLTDDEKFLWKNLKLEEAHRLAYENAKDIIACGFDVNKTFIFSDLDFVGGCKEFYKNVVKIQKCVTFNQVRSIFGFTDSDPIGKISFPAIQAAPSFSNSFPHIFGEKHDIPCLIPCAIDQDPYFRMTRDVAPRLGYPKPSLLHSTFFPALQGAKTKMSASDPNSSIFLTDTPAQIKKKVGKDLYL</sequence>
<dbReference type="AlphaFoldDB" id="A0A7D9DBL1"/>
<dbReference type="Pfam" id="PF00579">
    <property type="entry name" value="tRNA-synt_1b"/>
    <property type="match status" value="1"/>
</dbReference>
<dbReference type="CDD" id="cd00806">
    <property type="entry name" value="TrpRS_core"/>
    <property type="match status" value="1"/>
</dbReference>
<dbReference type="InterPro" id="IPR014729">
    <property type="entry name" value="Rossmann-like_a/b/a_fold"/>
</dbReference>
<organism evidence="13 14">
    <name type="scientific">Paramuricea clavata</name>
    <name type="common">Red gorgonian</name>
    <name type="synonym">Violescent sea-whip</name>
    <dbReference type="NCBI Taxonomy" id="317549"/>
    <lineage>
        <taxon>Eukaryota</taxon>
        <taxon>Metazoa</taxon>
        <taxon>Cnidaria</taxon>
        <taxon>Anthozoa</taxon>
        <taxon>Octocorallia</taxon>
        <taxon>Malacalcyonacea</taxon>
        <taxon>Plexauridae</taxon>
        <taxon>Paramuricea</taxon>
    </lineage>
</organism>
<dbReference type="Gene3D" id="1.10.240.10">
    <property type="entry name" value="Tyrosyl-Transfer RNA Synthetase"/>
    <property type="match status" value="1"/>
</dbReference>
<dbReference type="SUPFAM" id="SSF52374">
    <property type="entry name" value="Nucleotidylyl transferase"/>
    <property type="match status" value="1"/>
</dbReference>
<name>A0A7D9DBL1_PARCT</name>
<dbReference type="PANTHER" id="PTHR10055:SF1">
    <property type="entry name" value="TRYPTOPHAN--TRNA LIGASE, CYTOPLASMIC"/>
    <property type="match status" value="1"/>
</dbReference>
<evidence type="ECO:0000256" key="8">
    <source>
        <dbReference type="ARBA" id="ARBA00022840"/>
    </source>
</evidence>
<protein>
    <recommendedName>
        <fullName evidence="4">Tryptophan--tRNA ligase, cytoplasmic</fullName>
        <ecNumber evidence="3">6.1.1.2</ecNumber>
    </recommendedName>
    <alternativeName>
        <fullName evidence="11">Tryptophanyl-tRNA synthetase</fullName>
    </alternativeName>
</protein>